<proteinExistence type="predicted"/>
<name>A0A1R3JZB5_9ROSI</name>
<evidence type="ECO:0000313" key="3">
    <source>
        <dbReference type="Proteomes" id="UP000187203"/>
    </source>
</evidence>
<keyword evidence="1" id="KW-0472">Membrane</keyword>
<comment type="caution">
    <text evidence="2">The sequence shown here is derived from an EMBL/GenBank/DDBJ whole genome shotgun (WGS) entry which is preliminary data.</text>
</comment>
<keyword evidence="3" id="KW-1185">Reference proteome</keyword>
<accession>A0A1R3JZB5</accession>
<dbReference type="Proteomes" id="UP000187203">
    <property type="component" value="Unassembled WGS sequence"/>
</dbReference>
<sequence>MGKIPAVNCCILFCMDCKPTKAGVYVAERQAFCCVSYVPKYQILTLFFFRSLISAAHFPHGLCLTILPIMLAMQPFSSTRHRFNLYFNRLLLIG</sequence>
<dbReference type="AlphaFoldDB" id="A0A1R3JZB5"/>
<reference evidence="3" key="1">
    <citation type="submission" date="2013-09" db="EMBL/GenBank/DDBJ databases">
        <title>Corchorus olitorius genome sequencing.</title>
        <authorList>
            <person name="Alam M."/>
            <person name="Haque M.S."/>
            <person name="Islam M.S."/>
            <person name="Emdad E.M."/>
            <person name="Islam M.M."/>
            <person name="Ahmed B."/>
            <person name="Halim A."/>
            <person name="Hossen Q.M.M."/>
            <person name="Hossain M.Z."/>
            <person name="Ahmed R."/>
            <person name="Khan M.M."/>
            <person name="Islam R."/>
            <person name="Rashid M.M."/>
            <person name="Khan S.A."/>
            <person name="Rahman M.S."/>
            <person name="Alam M."/>
            <person name="Yahiya A.S."/>
            <person name="Khan M.S."/>
            <person name="Azam M.S."/>
            <person name="Haque T."/>
            <person name="Lashkar M.Z.H."/>
            <person name="Akhand A.I."/>
            <person name="Morshed G."/>
            <person name="Roy S."/>
            <person name="Uddin K.S."/>
            <person name="Rabeya T."/>
            <person name="Hossain A.S."/>
            <person name="Chowdhury A."/>
            <person name="Snigdha A.R."/>
            <person name="Mortoza M.S."/>
            <person name="Matin S.A."/>
            <person name="Hoque S.M.E."/>
            <person name="Islam M.K."/>
            <person name="Roy D.K."/>
            <person name="Haider R."/>
            <person name="Moosa M.M."/>
            <person name="Elias S.M."/>
            <person name="Hasan A.M."/>
            <person name="Jahan S."/>
            <person name="Shafiuddin M."/>
            <person name="Mahmood N."/>
            <person name="Shommy N.S."/>
        </authorList>
    </citation>
    <scope>NUCLEOTIDE SEQUENCE [LARGE SCALE GENOMIC DNA]</scope>
    <source>
        <strain evidence="3">cv. O-4</strain>
    </source>
</reference>
<protein>
    <submittedName>
        <fullName evidence="2">Uncharacterized protein</fullName>
    </submittedName>
</protein>
<keyword evidence="1" id="KW-1133">Transmembrane helix</keyword>
<feature type="transmembrane region" description="Helical" evidence="1">
    <location>
        <begin position="47"/>
        <end position="72"/>
    </location>
</feature>
<keyword evidence="1" id="KW-0812">Transmembrane</keyword>
<evidence type="ECO:0000313" key="2">
    <source>
        <dbReference type="EMBL" id="OMP00195.1"/>
    </source>
</evidence>
<dbReference type="EMBL" id="AWUE01014974">
    <property type="protein sequence ID" value="OMP00195.1"/>
    <property type="molecule type" value="Genomic_DNA"/>
</dbReference>
<organism evidence="2 3">
    <name type="scientific">Corchorus olitorius</name>
    <dbReference type="NCBI Taxonomy" id="93759"/>
    <lineage>
        <taxon>Eukaryota</taxon>
        <taxon>Viridiplantae</taxon>
        <taxon>Streptophyta</taxon>
        <taxon>Embryophyta</taxon>
        <taxon>Tracheophyta</taxon>
        <taxon>Spermatophyta</taxon>
        <taxon>Magnoliopsida</taxon>
        <taxon>eudicotyledons</taxon>
        <taxon>Gunneridae</taxon>
        <taxon>Pentapetalae</taxon>
        <taxon>rosids</taxon>
        <taxon>malvids</taxon>
        <taxon>Malvales</taxon>
        <taxon>Malvaceae</taxon>
        <taxon>Grewioideae</taxon>
        <taxon>Apeibeae</taxon>
        <taxon>Corchorus</taxon>
    </lineage>
</organism>
<gene>
    <name evidence="2" type="ORF">COLO4_12859</name>
</gene>
<evidence type="ECO:0000256" key="1">
    <source>
        <dbReference type="SAM" id="Phobius"/>
    </source>
</evidence>